<dbReference type="EMBL" id="FNZH01000001">
    <property type="protein sequence ID" value="SEI89919.1"/>
    <property type="molecule type" value="Genomic_DNA"/>
</dbReference>
<comment type="similarity">
    <text evidence="6 10 11">Belongs to the ribulose-phosphate 3-epimerase family.</text>
</comment>
<protein>
    <recommendedName>
        <fullName evidence="7 10">Ribulose-phosphate 3-epimerase</fullName>
        <ecNumber evidence="7 10">5.1.3.1</ecNumber>
    </recommendedName>
</protein>
<comment type="cofactor">
    <cofactor evidence="10 13">
        <name>a divalent metal cation</name>
        <dbReference type="ChEBI" id="CHEBI:60240"/>
    </cofactor>
    <text evidence="10 13">Binds 1 divalent metal cation per subunit.</text>
</comment>
<dbReference type="Pfam" id="PF00834">
    <property type="entry name" value="Ribul_P_3_epim"/>
    <property type="match status" value="1"/>
</dbReference>
<dbReference type="EC" id="5.1.3.1" evidence="7 10"/>
<dbReference type="Proteomes" id="UP000199403">
    <property type="component" value="Unassembled WGS sequence"/>
</dbReference>
<keyword evidence="13" id="KW-0170">Cobalt</keyword>
<dbReference type="InterPro" id="IPR013785">
    <property type="entry name" value="Aldolase_TIM"/>
</dbReference>
<dbReference type="HAMAP" id="MF_02227">
    <property type="entry name" value="RPE"/>
    <property type="match status" value="1"/>
</dbReference>
<dbReference type="OrthoDB" id="1645589at2"/>
<feature type="binding site" evidence="10">
    <location>
        <begin position="175"/>
        <end position="177"/>
    </location>
    <ligand>
        <name>substrate</name>
    </ligand>
</feature>
<feature type="binding site" evidence="10 13">
    <location>
        <position position="66"/>
    </location>
    <ligand>
        <name>a divalent metal cation</name>
        <dbReference type="ChEBI" id="CHEBI:60240"/>
    </ligand>
</feature>
<feature type="binding site" evidence="10 13">
    <location>
        <position position="175"/>
    </location>
    <ligand>
        <name>a divalent metal cation</name>
        <dbReference type="ChEBI" id="CHEBI:60240"/>
    </ligand>
</feature>
<keyword evidence="10 11" id="KW-0119">Carbohydrate metabolism</keyword>
<comment type="catalytic activity">
    <reaction evidence="1 10 11">
        <text>D-ribulose 5-phosphate = D-xylulose 5-phosphate</text>
        <dbReference type="Rhea" id="RHEA:13677"/>
        <dbReference type="ChEBI" id="CHEBI:57737"/>
        <dbReference type="ChEBI" id="CHEBI:58121"/>
        <dbReference type="EC" id="5.1.3.1"/>
    </reaction>
</comment>
<comment type="function">
    <text evidence="10">Catalyzes the reversible epimerization of D-ribulose 5-phosphate to D-xylulose 5-phosphate.</text>
</comment>
<dbReference type="SUPFAM" id="SSF51366">
    <property type="entry name" value="Ribulose-phoshate binding barrel"/>
    <property type="match status" value="1"/>
</dbReference>
<comment type="cofactor">
    <cofactor evidence="5">
        <name>Fe(2+)</name>
        <dbReference type="ChEBI" id="CHEBI:29033"/>
    </cofactor>
</comment>
<dbReference type="PIRSF" id="PIRSF001461">
    <property type="entry name" value="RPE"/>
    <property type="match status" value="1"/>
</dbReference>
<evidence type="ECO:0000256" key="11">
    <source>
        <dbReference type="PIRNR" id="PIRNR001461"/>
    </source>
</evidence>
<dbReference type="InterPro" id="IPR026019">
    <property type="entry name" value="Ribul_P_3_epim"/>
</dbReference>
<comment type="cofactor">
    <cofactor evidence="3">
        <name>Co(2+)</name>
        <dbReference type="ChEBI" id="CHEBI:48828"/>
    </cofactor>
</comment>
<dbReference type="CDD" id="cd00429">
    <property type="entry name" value="RPE"/>
    <property type="match status" value="1"/>
</dbReference>
<dbReference type="NCBIfam" id="TIGR01163">
    <property type="entry name" value="rpe"/>
    <property type="match status" value="1"/>
</dbReference>
<dbReference type="FunFam" id="3.20.20.70:FF:000004">
    <property type="entry name" value="Ribulose-phosphate 3-epimerase"/>
    <property type="match status" value="1"/>
</dbReference>
<dbReference type="InterPro" id="IPR011060">
    <property type="entry name" value="RibuloseP-bd_barrel"/>
</dbReference>
<evidence type="ECO:0000256" key="9">
    <source>
        <dbReference type="ARBA" id="ARBA00023235"/>
    </source>
</evidence>
<dbReference type="PROSITE" id="PS01086">
    <property type="entry name" value="RIBUL_P_3_EPIMER_2"/>
    <property type="match status" value="1"/>
</dbReference>
<sequence length="217" mass="23678">MNPLIAPSVLAADFANLQREVEMINESESDFIHVDIMDGVFVPNISMGLPVVEAINRHAKKPLDVHLMIVTPERYLSDFKKAGAAHITVHLEACPHLHRTVQTIKDLGCRAGVALNPHSPVSQLEDIIREVDIVLLMSVNPGFGGQSFIENTYAKVQKLKKLIVETGSHAKIEIDGGVSMENAKKLVDTGATILVAGNFVFSSKNPQETIKKLKNIG</sequence>
<dbReference type="PROSITE" id="PS01085">
    <property type="entry name" value="RIBUL_P_3_EPIMER_1"/>
    <property type="match status" value="1"/>
</dbReference>
<evidence type="ECO:0000256" key="6">
    <source>
        <dbReference type="ARBA" id="ARBA00009541"/>
    </source>
</evidence>
<keyword evidence="13" id="KW-0862">Zinc</keyword>
<dbReference type="GO" id="GO:0005737">
    <property type="term" value="C:cytoplasm"/>
    <property type="evidence" value="ECO:0007669"/>
    <property type="project" value="UniProtKB-ARBA"/>
</dbReference>
<evidence type="ECO:0000313" key="16">
    <source>
        <dbReference type="Proteomes" id="UP000199403"/>
    </source>
</evidence>
<comment type="pathway">
    <text evidence="10">Carbohydrate degradation.</text>
</comment>
<proteinExistence type="inferred from homology"/>
<feature type="binding site" evidence="14">
    <location>
        <position position="177"/>
    </location>
    <ligand>
        <name>substrate</name>
    </ligand>
</feature>
<comment type="cofactor">
    <cofactor evidence="4">
        <name>Zn(2+)</name>
        <dbReference type="ChEBI" id="CHEBI:29105"/>
    </cofactor>
</comment>
<dbReference type="GO" id="GO:0006098">
    <property type="term" value="P:pentose-phosphate shunt"/>
    <property type="evidence" value="ECO:0007669"/>
    <property type="project" value="UniProtKB-UniRule"/>
</dbReference>
<keyword evidence="9 10" id="KW-0413">Isomerase</keyword>
<keyword evidence="16" id="KW-1185">Reference proteome</keyword>
<comment type="cofactor">
    <cofactor evidence="2">
        <name>Mn(2+)</name>
        <dbReference type="ChEBI" id="CHEBI:29035"/>
    </cofactor>
</comment>
<evidence type="ECO:0000256" key="2">
    <source>
        <dbReference type="ARBA" id="ARBA00001936"/>
    </source>
</evidence>
<keyword evidence="8 10" id="KW-0479">Metal-binding</keyword>
<feature type="binding site" evidence="10 14">
    <location>
        <begin position="142"/>
        <end position="145"/>
    </location>
    <ligand>
        <name>substrate</name>
    </ligand>
</feature>
<evidence type="ECO:0000256" key="14">
    <source>
        <dbReference type="PIRSR" id="PIRSR001461-3"/>
    </source>
</evidence>
<evidence type="ECO:0000256" key="10">
    <source>
        <dbReference type="HAMAP-Rule" id="MF_02227"/>
    </source>
</evidence>
<dbReference type="Gene3D" id="3.20.20.70">
    <property type="entry name" value="Aldolase class I"/>
    <property type="match status" value="1"/>
</dbReference>
<evidence type="ECO:0000256" key="8">
    <source>
        <dbReference type="ARBA" id="ARBA00022723"/>
    </source>
</evidence>
<feature type="binding site" evidence="10 14">
    <location>
        <position position="8"/>
    </location>
    <ligand>
        <name>substrate</name>
    </ligand>
</feature>
<evidence type="ECO:0000256" key="4">
    <source>
        <dbReference type="ARBA" id="ARBA00001947"/>
    </source>
</evidence>
<accession>A0A1H6UC50</accession>
<organism evidence="15 16">
    <name type="scientific">Cyclobacterium xiamenense</name>
    <dbReference type="NCBI Taxonomy" id="1297121"/>
    <lineage>
        <taxon>Bacteria</taxon>
        <taxon>Pseudomonadati</taxon>
        <taxon>Bacteroidota</taxon>
        <taxon>Cytophagia</taxon>
        <taxon>Cytophagales</taxon>
        <taxon>Cyclobacteriaceae</taxon>
        <taxon>Cyclobacterium</taxon>
    </lineage>
</organism>
<dbReference type="PANTHER" id="PTHR11749">
    <property type="entry name" value="RIBULOSE-5-PHOSPHATE-3-EPIMERASE"/>
    <property type="match status" value="1"/>
</dbReference>
<name>A0A1H6UC50_9BACT</name>
<feature type="binding site" evidence="10 13">
    <location>
        <position position="33"/>
    </location>
    <ligand>
        <name>a divalent metal cation</name>
        <dbReference type="ChEBI" id="CHEBI:60240"/>
    </ligand>
</feature>
<evidence type="ECO:0000313" key="15">
    <source>
        <dbReference type="EMBL" id="SEI89919.1"/>
    </source>
</evidence>
<evidence type="ECO:0000256" key="5">
    <source>
        <dbReference type="ARBA" id="ARBA00001954"/>
    </source>
</evidence>
<keyword evidence="13" id="KW-0464">Manganese</keyword>
<comment type="caution">
    <text evidence="10">Lacks conserved residue(s) required for the propagation of feature annotation.</text>
</comment>
<feature type="binding site" evidence="10 14">
    <location>
        <position position="66"/>
    </location>
    <ligand>
        <name>substrate</name>
    </ligand>
</feature>
<gene>
    <name evidence="10" type="primary">rpe</name>
    <name evidence="15" type="ORF">SAMN05192553_101759</name>
</gene>
<dbReference type="RefSeq" id="WP_092169600.1">
    <property type="nucleotide sequence ID" value="NZ_FNZH01000001.1"/>
</dbReference>
<dbReference type="AlphaFoldDB" id="A0A1H6UC50"/>
<dbReference type="GO" id="GO:0046872">
    <property type="term" value="F:metal ion binding"/>
    <property type="evidence" value="ECO:0007669"/>
    <property type="project" value="UniProtKB-UniRule"/>
</dbReference>
<feature type="binding site" evidence="10 13">
    <location>
        <position position="35"/>
    </location>
    <ligand>
        <name>a divalent metal cation</name>
        <dbReference type="ChEBI" id="CHEBI:60240"/>
    </ligand>
</feature>
<dbReference type="GO" id="GO:0019323">
    <property type="term" value="P:pentose catabolic process"/>
    <property type="evidence" value="ECO:0007669"/>
    <property type="project" value="UniProtKB-UniRule"/>
</dbReference>
<evidence type="ECO:0000256" key="7">
    <source>
        <dbReference type="ARBA" id="ARBA00013188"/>
    </source>
</evidence>
<dbReference type="STRING" id="1416801.SAMN05192553_101759"/>
<dbReference type="NCBIfam" id="NF004076">
    <property type="entry name" value="PRK05581.1-4"/>
    <property type="match status" value="1"/>
</dbReference>
<dbReference type="InterPro" id="IPR000056">
    <property type="entry name" value="Ribul_P_3_epim-like"/>
</dbReference>
<evidence type="ECO:0000256" key="1">
    <source>
        <dbReference type="ARBA" id="ARBA00001782"/>
    </source>
</evidence>
<evidence type="ECO:0000256" key="12">
    <source>
        <dbReference type="PIRSR" id="PIRSR001461-1"/>
    </source>
</evidence>
<evidence type="ECO:0000256" key="13">
    <source>
        <dbReference type="PIRSR" id="PIRSR001461-2"/>
    </source>
</evidence>
<feature type="active site" description="Proton acceptor" evidence="10 12">
    <location>
        <position position="35"/>
    </location>
</feature>
<feature type="active site" description="Proton donor" evidence="10 12">
    <location>
        <position position="175"/>
    </location>
</feature>
<dbReference type="GO" id="GO:0004750">
    <property type="term" value="F:D-ribulose-phosphate 3-epimerase activity"/>
    <property type="evidence" value="ECO:0007669"/>
    <property type="project" value="UniProtKB-UniRule"/>
</dbReference>
<reference evidence="16" key="1">
    <citation type="submission" date="2016-10" db="EMBL/GenBank/DDBJ databases">
        <authorList>
            <person name="Varghese N."/>
            <person name="Submissions S."/>
        </authorList>
    </citation>
    <scope>NUCLEOTIDE SEQUENCE [LARGE SCALE GENOMIC DNA]</scope>
    <source>
        <strain evidence="16">IBRC-M 10761</strain>
    </source>
</reference>
<evidence type="ECO:0000256" key="3">
    <source>
        <dbReference type="ARBA" id="ARBA00001941"/>
    </source>
</evidence>